<evidence type="ECO:0000313" key="5">
    <source>
        <dbReference type="EMBL" id="TCD12374.1"/>
    </source>
</evidence>
<dbReference type="Proteomes" id="UP000291301">
    <property type="component" value="Unassembled WGS sequence"/>
</dbReference>
<dbReference type="UniPathway" id="UPA00299"/>
<comment type="pathway">
    <text evidence="1 4">Glycan biosynthesis; trehalose biosynthesis.</text>
</comment>
<dbReference type="InterPro" id="IPR023214">
    <property type="entry name" value="HAD_sf"/>
</dbReference>
<dbReference type="GO" id="GO:0004805">
    <property type="term" value="F:trehalose-phosphatase activity"/>
    <property type="evidence" value="ECO:0007669"/>
    <property type="project" value="UniProtKB-EC"/>
</dbReference>
<keyword evidence="4" id="KW-0479">Metal-binding</keyword>
<dbReference type="EC" id="3.1.3.12" evidence="4"/>
<dbReference type="InterPro" id="IPR003337">
    <property type="entry name" value="Trehalose_PPase"/>
</dbReference>
<keyword evidence="6" id="KW-1185">Reference proteome</keyword>
<dbReference type="NCBIfam" id="TIGR01484">
    <property type="entry name" value="HAD-SF-IIB"/>
    <property type="match status" value="1"/>
</dbReference>
<organism evidence="5 6">
    <name type="scientific">Oricola cellulosilytica</name>
    <dbReference type="NCBI Taxonomy" id="1429082"/>
    <lineage>
        <taxon>Bacteria</taxon>
        <taxon>Pseudomonadati</taxon>
        <taxon>Pseudomonadota</taxon>
        <taxon>Alphaproteobacteria</taxon>
        <taxon>Hyphomicrobiales</taxon>
        <taxon>Ahrensiaceae</taxon>
        <taxon>Oricola</taxon>
    </lineage>
</organism>
<dbReference type="InterPro" id="IPR006379">
    <property type="entry name" value="HAD-SF_hydro_IIB"/>
</dbReference>
<comment type="caution">
    <text evidence="5">The sequence shown here is derived from an EMBL/GenBank/DDBJ whole genome shotgun (WGS) entry which is preliminary data.</text>
</comment>
<sequence length="258" mass="28290">MMSEIPHLDCGQAAFFFDFDGVLAPIVDDPLGVSVSPIIRQGLRDIHNRAGGAVAIISGRELAQIDRFLAPLELPAAGIHGAERRRPDGRFEHDEIDAAILKHAGERVMAFTSRHEGTLAETKNASVAVHFRKRPDLEAAAQEFMRDLVAELGHGKLVSGKMVVELKFSDRTKGDAILHFMEADPFSGRRPVFFGDDITDEDGFQIVNSMDGISVKVGSGETRARYRLDDTSAVESWFTTVCRHPRGEASHNNLGRAS</sequence>
<gene>
    <name evidence="5" type="primary">otsB</name>
    <name evidence="5" type="ORF">E0D97_15320</name>
</gene>
<name>A0A4R0P652_9HYPH</name>
<dbReference type="Pfam" id="PF02358">
    <property type="entry name" value="Trehalose_PPase"/>
    <property type="match status" value="1"/>
</dbReference>
<protein>
    <recommendedName>
        <fullName evidence="4">Trehalose 6-phosphate phosphatase</fullName>
        <ecNumber evidence="4">3.1.3.12</ecNumber>
    </recommendedName>
</protein>
<dbReference type="SUPFAM" id="SSF56784">
    <property type="entry name" value="HAD-like"/>
    <property type="match status" value="1"/>
</dbReference>
<dbReference type="Gene3D" id="3.30.70.1020">
    <property type="entry name" value="Trehalose-6-phosphate phosphatase related protein, domain 2"/>
    <property type="match status" value="1"/>
</dbReference>
<keyword evidence="4" id="KW-0460">Magnesium</keyword>
<dbReference type="PANTHER" id="PTHR43768:SF3">
    <property type="entry name" value="TREHALOSE 6-PHOSPHATE PHOSPHATASE"/>
    <property type="match status" value="1"/>
</dbReference>
<dbReference type="EMBL" id="SJST01000007">
    <property type="protein sequence ID" value="TCD12374.1"/>
    <property type="molecule type" value="Genomic_DNA"/>
</dbReference>
<proteinExistence type="inferred from homology"/>
<dbReference type="Gene3D" id="3.40.50.1000">
    <property type="entry name" value="HAD superfamily/HAD-like"/>
    <property type="match status" value="1"/>
</dbReference>
<dbReference type="PANTHER" id="PTHR43768">
    <property type="entry name" value="TREHALOSE 6-PHOSPHATE PHOSPHATASE"/>
    <property type="match status" value="1"/>
</dbReference>
<evidence type="ECO:0000256" key="4">
    <source>
        <dbReference type="RuleBase" id="RU361117"/>
    </source>
</evidence>
<dbReference type="InterPro" id="IPR036412">
    <property type="entry name" value="HAD-like_sf"/>
</dbReference>
<evidence type="ECO:0000256" key="3">
    <source>
        <dbReference type="ARBA" id="ARBA00022801"/>
    </source>
</evidence>
<comment type="catalytic activity">
    <reaction evidence="4">
        <text>alpha,alpha-trehalose 6-phosphate + H2O = alpha,alpha-trehalose + phosphate</text>
        <dbReference type="Rhea" id="RHEA:23420"/>
        <dbReference type="ChEBI" id="CHEBI:15377"/>
        <dbReference type="ChEBI" id="CHEBI:16551"/>
        <dbReference type="ChEBI" id="CHEBI:43474"/>
        <dbReference type="ChEBI" id="CHEBI:58429"/>
        <dbReference type="EC" id="3.1.3.12"/>
    </reaction>
</comment>
<dbReference type="CDD" id="cd01627">
    <property type="entry name" value="HAD_TPP"/>
    <property type="match status" value="1"/>
</dbReference>
<dbReference type="AlphaFoldDB" id="A0A4R0P652"/>
<comment type="function">
    <text evidence="4">Removes the phosphate from trehalose 6-phosphate to produce free trehalose.</text>
</comment>
<reference evidence="5 6" key="1">
    <citation type="journal article" date="2015" name="Antonie Van Leeuwenhoek">
        <title>Oricola cellulosilytica gen. nov., sp. nov., a cellulose-degrading bacterium of the family Phyllobacteriaceae isolated from surface seashore water, and emended descriptions of Mesorhizobium loti and Phyllobacterium myrsinacearum.</title>
        <authorList>
            <person name="Hameed A."/>
            <person name="Shahina M."/>
            <person name="Lai W.A."/>
            <person name="Lin S.Y."/>
            <person name="Young L.S."/>
            <person name="Liu Y.C."/>
            <person name="Hsu Y.H."/>
            <person name="Young C.C."/>
        </authorList>
    </citation>
    <scope>NUCLEOTIDE SEQUENCE [LARGE SCALE GENOMIC DNA]</scope>
    <source>
        <strain evidence="5 6">KCTC 52183</strain>
    </source>
</reference>
<evidence type="ECO:0000313" key="6">
    <source>
        <dbReference type="Proteomes" id="UP000291301"/>
    </source>
</evidence>
<dbReference type="NCBIfam" id="TIGR00685">
    <property type="entry name" value="T6PP"/>
    <property type="match status" value="1"/>
</dbReference>
<evidence type="ECO:0000256" key="1">
    <source>
        <dbReference type="ARBA" id="ARBA00005199"/>
    </source>
</evidence>
<evidence type="ECO:0000256" key="2">
    <source>
        <dbReference type="ARBA" id="ARBA00008770"/>
    </source>
</evidence>
<comment type="cofactor">
    <cofactor evidence="4">
        <name>Mg(2+)</name>
        <dbReference type="ChEBI" id="CHEBI:18420"/>
    </cofactor>
</comment>
<comment type="similarity">
    <text evidence="2 4">Belongs to the trehalose phosphatase family.</text>
</comment>
<dbReference type="InterPro" id="IPR044651">
    <property type="entry name" value="OTSB-like"/>
</dbReference>
<keyword evidence="3 4" id="KW-0378">Hydrolase</keyword>
<dbReference type="GO" id="GO:0005992">
    <property type="term" value="P:trehalose biosynthetic process"/>
    <property type="evidence" value="ECO:0007669"/>
    <property type="project" value="UniProtKB-UniPathway"/>
</dbReference>
<dbReference type="GO" id="GO:0046872">
    <property type="term" value="F:metal ion binding"/>
    <property type="evidence" value="ECO:0007669"/>
    <property type="project" value="UniProtKB-KW"/>
</dbReference>
<accession>A0A4R0P652</accession>